<reference evidence="2" key="1">
    <citation type="submission" date="2022-04" db="EMBL/GenBank/DDBJ databases">
        <title>Consumption of N2O by Flavobacterium azooxidireducens sp. nov. isolated from Decomposing Leaf Litter of Phragmites australis (Cav.).</title>
        <authorList>
            <person name="Behrendt U."/>
            <person name="Spanner T."/>
            <person name="Augustin J."/>
            <person name="Horn M.A."/>
            <person name="Kolb S."/>
            <person name="Ulrich A."/>
        </authorList>
    </citation>
    <scope>NUCLEOTIDE SEQUENCE</scope>
    <source>
        <strain evidence="2">IGB 4-14</strain>
    </source>
</reference>
<dbReference type="Proteomes" id="UP000830583">
    <property type="component" value="Chromosome"/>
</dbReference>
<keyword evidence="1" id="KW-1133">Transmembrane helix</keyword>
<organism evidence="2 3">
    <name type="scientific">Flavobacterium azooxidireducens</name>
    <dbReference type="NCBI Taxonomy" id="1871076"/>
    <lineage>
        <taxon>Bacteria</taxon>
        <taxon>Pseudomonadati</taxon>
        <taxon>Bacteroidota</taxon>
        <taxon>Flavobacteriia</taxon>
        <taxon>Flavobacteriales</taxon>
        <taxon>Flavobacteriaceae</taxon>
        <taxon>Flavobacterium</taxon>
    </lineage>
</organism>
<keyword evidence="1" id="KW-0812">Transmembrane</keyword>
<gene>
    <name evidence="2" type="ORF">M0M57_00250</name>
</gene>
<keyword evidence="1" id="KW-0472">Membrane</keyword>
<dbReference type="RefSeq" id="WP_248434294.1">
    <property type="nucleotide sequence ID" value="NZ_CP096205.1"/>
</dbReference>
<protein>
    <recommendedName>
        <fullName evidence="4">D-alanyl-lipoteichoic acid biosynthesis protein DltD</fullName>
    </recommendedName>
</protein>
<dbReference type="EMBL" id="CP096205">
    <property type="protein sequence ID" value="UPQ79286.1"/>
    <property type="molecule type" value="Genomic_DNA"/>
</dbReference>
<proteinExistence type="predicted"/>
<keyword evidence="3" id="KW-1185">Reference proteome</keyword>
<feature type="transmembrane region" description="Helical" evidence="1">
    <location>
        <begin position="7"/>
        <end position="27"/>
    </location>
</feature>
<evidence type="ECO:0008006" key="4">
    <source>
        <dbReference type="Google" id="ProtNLM"/>
    </source>
</evidence>
<evidence type="ECO:0000313" key="3">
    <source>
        <dbReference type="Proteomes" id="UP000830583"/>
    </source>
</evidence>
<evidence type="ECO:0000256" key="1">
    <source>
        <dbReference type="SAM" id="Phobius"/>
    </source>
</evidence>
<name>A0ABY4KG52_9FLAO</name>
<evidence type="ECO:0000313" key="2">
    <source>
        <dbReference type="EMBL" id="UPQ79286.1"/>
    </source>
</evidence>
<sequence>MKNFLNKIIVFCIPVFVFFSIPSLFLYKTGENYKSLDDIILSKQDYLIGYAYNEDNYKYLKCKELQTKSKQSVIGLGSSRMLQFRDKMFTKPFYNAGYTVSSISDFVPFIDTNILNNKPEVLLITLDQWMFNENWDKLSEYNPSNKYYQVGFNKNASIPTLYNVWSDLFKSKYGFEILHNSDKIENTKKIGLNAIVNNKGFRKDGSMYYGEQIYKLIENDSSANDYNYSDTYNRIEKGINRFEYGKKTNEKAFIVLEDLLKYCQEKNIYVIAIIPPFANQINSKLNESKKYSYIEDIFTTSNMIFKKYDFELWDMSNLSKYGSNDKETLDGFHGGEVTYLKMLIHMLENDSKLNNYSSIEQLKLDLTNKKNNYQVY</sequence>
<accession>A0ABY4KG52</accession>